<evidence type="ECO:0000313" key="1">
    <source>
        <dbReference type="EMBL" id="MYM90294.1"/>
    </source>
</evidence>
<organism evidence="1 2">
    <name type="scientific">Duganella vulcania</name>
    <dbReference type="NCBI Taxonomy" id="2692166"/>
    <lineage>
        <taxon>Bacteria</taxon>
        <taxon>Pseudomonadati</taxon>
        <taxon>Pseudomonadota</taxon>
        <taxon>Betaproteobacteria</taxon>
        <taxon>Burkholderiales</taxon>
        <taxon>Oxalobacteraceae</taxon>
        <taxon>Telluria group</taxon>
        <taxon>Duganella</taxon>
    </lineage>
</organism>
<dbReference type="AlphaFoldDB" id="A0A845G7M8"/>
<evidence type="ECO:0008006" key="3">
    <source>
        <dbReference type="Google" id="ProtNLM"/>
    </source>
</evidence>
<dbReference type="Proteomes" id="UP000470302">
    <property type="component" value="Unassembled WGS sequence"/>
</dbReference>
<proteinExistence type="predicted"/>
<sequence>MIESYGLHWHVDRVFWGHPNVAGTLLGAAKRSPRAKPVDFRLQRGIYALYAGYDLVYVGQTGAGSDRLFKRLKDHRNDHLSERWDRFSWFGTQWVTQSGKLSADTARLSRSVVASLNILEAVGIAIAEPRLNLQRGKWGETTKYFQWWDREEEEDDA</sequence>
<dbReference type="RefSeq" id="WP_161099098.1">
    <property type="nucleotide sequence ID" value="NZ_WWCW01000113.1"/>
</dbReference>
<gene>
    <name evidence="1" type="ORF">GTP91_24370</name>
</gene>
<reference evidence="1 2" key="1">
    <citation type="submission" date="2020-01" db="EMBL/GenBank/DDBJ databases">
        <title>Novel species isolated from a subtropical stream in China.</title>
        <authorList>
            <person name="Lu H."/>
        </authorList>
    </citation>
    <scope>NUCLEOTIDE SEQUENCE [LARGE SCALE GENOMIC DNA]</scope>
    <source>
        <strain evidence="1 2">FT82W</strain>
    </source>
</reference>
<name>A0A845G7M8_9BURK</name>
<dbReference type="EMBL" id="WWCW01000113">
    <property type="protein sequence ID" value="MYM90294.1"/>
    <property type="molecule type" value="Genomic_DNA"/>
</dbReference>
<accession>A0A845G7M8</accession>
<comment type="caution">
    <text evidence="1">The sequence shown here is derived from an EMBL/GenBank/DDBJ whole genome shotgun (WGS) entry which is preliminary data.</text>
</comment>
<evidence type="ECO:0000313" key="2">
    <source>
        <dbReference type="Proteomes" id="UP000470302"/>
    </source>
</evidence>
<protein>
    <recommendedName>
        <fullName evidence="3">GIY-YIG nuclease family protein</fullName>
    </recommendedName>
</protein>
<dbReference type="CDD" id="cd00719">
    <property type="entry name" value="GIY-YIG_SF"/>
    <property type="match status" value="1"/>
</dbReference>